<dbReference type="GO" id="GO:0005381">
    <property type="term" value="F:iron ion transmembrane transporter activity"/>
    <property type="evidence" value="ECO:0007669"/>
    <property type="project" value="UniProtKB-UniRule"/>
</dbReference>
<feature type="transmembrane region" description="Helical" evidence="7">
    <location>
        <begin position="301"/>
        <end position="327"/>
    </location>
</feature>
<evidence type="ECO:0000256" key="3">
    <source>
        <dbReference type="ARBA" id="ARBA00022448"/>
    </source>
</evidence>
<protein>
    <recommendedName>
        <fullName evidence="7">Solute carrier family 40 member</fullName>
    </recommendedName>
</protein>
<sequence length="497" mass="56833">MSSTRSSPSSLPSSNSFIDHDISSEDHETDSLLNSTTKQLNHDSIQDIQNDHQLLSPELKSLIKKRLYISHFLYVWNSRMYEFGIGLFIINLFPGTLFPSSLFAFCSSLSGILLTPFVTKLANHGERLKFIKETIFIQRSFAILSSLVLLIVFQFFDNHKIFKRSCLAIVIICGIVERLTTIANKISISRDWIVKICHNDEDFLIELNTKLRSIDLFCKLVAPFFISSFITFTGFKITLIFIILVFLISNQIEFNMILKLYHSVDSLNESQDIISAKNSKSHLRNNLSYWGNLKLFIKNPFSLLILSISCVYLTVLSFGNSTIAYLLTFDDINNLTIGFLKGVSTAFELFGTLLIFPFLSKALSVINVGFIAVIFQLLSLIPILFSFIWEYSKTHWLICFCIPWSRIGLWCFDLAVQNSIQIHIHDEFERFNVTTFEESLNNFFELSSQILTMIFHKPEQFKYSVYASIGAVAVAVGFYTIFVVKLHFQAFKTSGEA</sequence>
<keyword evidence="4 7" id="KW-0812">Transmembrane</keyword>
<feature type="transmembrane region" description="Helical" evidence="7">
    <location>
        <begin position="220"/>
        <end position="248"/>
    </location>
</feature>
<evidence type="ECO:0000256" key="6">
    <source>
        <dbReference type="ARBA" id="ARBA00023136"/>
    </source>
</evidence>
<dbReference type="SUPFAM" id="SSF103473">
    <property type="entry name" value="MFS general substrate transporter"/>
    <property type="match status" value="1"/>
</dbReference>
<feature type="transmembrane region" description="Helical" evidence="7">
    <location>
        <begin position="365"/>
        <end position="388"/>
    </location>
</feature>
<evidence type="ECO:0000256" key="7">
    <source>
        <dbReference type="RuleBase" id="RU365065"/>
    </source>
</evidence>
<evidence type="ECO:0000256" key="1">
    <source>
        <dbReference type="ARBA" id="ARBA00004141"/>
    </source>
</evidence>
<reference evidence="9 10" key="1">
    <citation type="journal article" date="2012" name="Eukaryot. Cell">
        <title>Draft genome sequence of Wickerhamomyces ciferrii NRRL Y-1031 F-60-10.</title>
        <authorList>
            <person name="Schneider J."/>
            <person name="Andrea H."/>
            <person name="Blom J."/>
            <person name="Jaenicke S."/>
            <person name="Ruckert C."/>
            <person name="Schorsch C."/>
            <person name="Szczepanowski R."/>
            <person name="Farwick M."/>
            <person name="Goesmann A."/>
            <person name="Puhler A."/>
            <person name="Schaffer S."/>
            <person name="Tauch A."/>
            <person name="Kohler T."/>
            <person name="Brinkrolf K."/>
        </authorList>
    </citation>
    <scope>NUCLEOTIDE SEQUENCE [LARGE SCALE GENOMIC DNA]</scope>
    <source>
        <strain evidence="10">ATCC 14091 / BCRC 22168 / CBS 111 / JCM 3599 / NBRC 0793 / NRRL Y-1031 F-60-10</strain>
    </source>
</reference>
<name>K0KSP0_WICCF</name>
<keyword evidence="7" id="KW-0406">Ion transport</keyword>
<keyword evidence="5 7" id="KW-1133">Transmembrane helix</keyword>
<gene>
    <name evidence="9" type="ORF">BN7_5765</name>
</gene>
<dbReference type="HOGENOM" id="CLU_020370_5_0_1"/>
<dbReference type="Proteomes" id="UP000009328">
    <property type="component" value="Unassembled WGS sequence"/>
</dbReference>
<comment type="caution">
    <text evidence="9">The sequence shown here is derived from an EMBL/GenBank/DDBJ whole genome shotgun (WGS) entry which is preliminary data.</text>
</comment>
<evidence type="ECO:0000256" key="8">
    <source>
        <dbReference type="SAM" id="MobiDB-lite"/>
    </source>
</evidence>
<evidence type="ECO:0000256" key="5">
    <source>
        <dbReference type="ARBA" id="ARBA00022989"/>
    </source>
</evidence>
<dbReference type="PANTHER" id="PTHR11660:SF57">
    <property type="entry name" value="SOLUTE CARRIER FAMILY 40 MEMBER"/>
    <property type="match status" value="1"/>
</dbReference>
<feature type="region of interest" description="Disordered" evidence="8">
    <location>
        <begin position="1"/>
        <end position="22"/>
    </location>
</feature>
<feature type="transmembrane region" description="Helical" evidence="7">
    <location>
        <begin position="135"/>
        <end position="155"/>
    </location>
</feature>
<comment type="subcellular location">
    <subcellularLocation>
        <location evidence="1 7">Membrane</location>
        <topology evidence="1 7">Multi-pass membrane protein</topology>
    </subcellularLocation>
</comment>
<keyword evidence="10" id="KW-1185">Reference proteome</keyword>
<comment type="similarity">
    <text evidence="2 7">Belongs to the ferroportin (FP) (TC 2.A.100) family. SLC40A subfamily.</text>
</comment>
<evidence type="ECO:0000256" key="2">
    <source>
        <dbReference type="ARBA" id="ARBA00006279"/>
    </source>
</evidence>
<evidence type="ECO:0000313" key="9">
    <source>
        <dbReference type="EMBL" id="CCH46176.1"/>
    </source>
</evidence>
<dbReference type="AlphaFoldDB" id="K0KSP0"/>
<comment type="function">
    <text evidence="7">May be involved in iron transport and iron homeostasis.</text>
</comment>
<dbReference type="InterPro" id="IPR036259">
    <property type="entry name" value="MFS_trans_sf"/>
</dbReference>
<accession>K0KSP0</accession>
<dbReference type="STRING" id="1206466.K0KSP0"/>
<feature type="transmembrane region" description="Helical" evidence="7">
    <location>
        <begin position="339"/>
        <end position="359"/>
    </location>
</feature>
<organism evidence="9 10">
    <name type="scientific">Wickerhamomyces ciferrii (strain ATCC 14091 / BCRC 22168 / CBS 111 / JCM 3599 / NBRC 0793 / NRRL Y-1031 F-60-10)</name>
    <name type="common">Yeast</name>
    <name type="synonym">Pichia ciferrii</name>
    <dbReference type="NCBI Taxonomy" id="1206466"/>
    <lineage>
        <taxon>Eukaryota</taxon>
        <taxon>Fungi</taxon>
        <taxon>Dikarya</taxon>
        <taxon>Ascomycota</taxon>
        <taxon>Saccharomycotina</taxon>
        <taxon>Saccharomycetes</taxon>
        <taxon>Phaffomycetales</taxon>
        <taxon>Wickerhamomycetaceae</taxon>
        <taxon>Wickerhamomyces</taxon>
    </lineage>
</organism>
<feature type="transmembrane region" description="Helical" evidence="7">
    <location>
        <begin position="463"/>
        <end position="484"/>
    </location>
</feature>
<comment type="caution">
    <text evidence="7">Lacks conserved residue(s) required for the propagation of feature annotation.</text>
</comment>
<dbReference type="GO" id="GO:0016020">
    <property type="term" value="C:membrane"/>
    <property type="evidence" value="ECO:0007669"/>
    <property type="project" value="UniProtKB-SubCell"/>
</dbReference>
<evidence type="ECO:0000313" key="10">
    <source>
        <dbReference type="Proteomes" id="UP000009328"/>
    </source>
</evidence>
<feature type="compositionally biased region" description="Low complexity" evidence="8">
    <location>
        <begin position="1"/>
        <end position="16"/>
    </location>
</feature>
<keyword evidence="3 7" id="KW-0813">Transport</keyword>
<dbReference type="InParanoid" id="K0KSP0"/>
<dbReference type="InterPro" id="IPR009716">
    <property type="entry name" value="Ferroportin-1"/>
</dbReference>
<dbReference type="EMBL" id="CAIF01000232">
    <property type="protein sequence ID" value="CCH46176.1"/>
    <property type="molecule type" value="Genomic_DNA"/>
</dbReference>
<proteinExistence type="inferred from homology"/>
<dbReference type="PANTHER" id="PTHR11660">
    <property type="entry name" value="SOLUTE CARRIER FAMILY 40 MEMBER"/>
    <property type="match status" value="1"/>
</dbReference>
<evidence type="ECO:0000256" key="4">
    <source>
        <dbReference type="ARBA" id="ARBA00022692"/>
    </source>
</evidence>
<dbReference type="Pfam" id="PF06963">
    <property type="entry name" value="FPN1"/>
    <property type="match status" value="1"/>
</dbReference>
<keyword evidence="6 7" id="KW-0472">Membrane</keyword>
<dbReference type="eggNOG" id="KOG2601">
    <property type="taxonomic scope" value="Eukaryota"/>
</dbReference>